<feature type="signal peptide" evidence="2">
    <location>
        <begin position="1"/>
        <end position="26"/>
    </location>
</feature>
<dbReference type="GeneID" id="97299521"/>
<protein>
    <recommendedName>
        <fullName evidence="5">Lipoprotein</fullName>
    </recommendedName>
</protein>
<proteinExistence type="predicted"/>
<evidence type="ECO:0000313" key="3">
    <source>
        <dbReference type="EMBL" id="GEB20080.1"/>
    </source>
</evidence>
<name>A0A4Y3NE21_PAEAU</name>
<dbReference type="AlphaFoldDB" id="A0A4Y3NE21"/>
<evidence type="ECO:0000256" key="1">
    <source>
        <dbReference type="SAM" id="MobiDB-lite"/>
    </source>
</evidence>
<sequence>MQTSFRKPLISAAASILVISALSGCATGTAAPAENSGTASASSTESPSPDSSGTAASPQAESTAGASGDGGKLDPATESLTWENGNRILGDENGGHTPDIASSLTDPKAGWQADYSRMATDGMMTFSSDTTQCKVRTIQVRNQPSELVAGDDHASTLKVLAILIPGKPDLAANVKETTLGYGMAGNRGVDMLSLTYTSGDSYGYTAVRTFSKPAVTVKVEALCPNVETLKATIAEMRNNISINAR</sequence>
<feature type="compositionally biased region" description="Low complexity" evidence="1">
    <location>
        <begin position="36"/>
        <end position="53"/>
    </location>
</feature>
<feature type="chain" id="PRO_5039194406" description="Lipoprotein" evidence="2">
    <location>
        <begin position="27"/>
        <end position="245"/>
    </location>
</feature>
<gene>
    <name evidence="3" type="ORF">AAU01_28350</name>
</gene>
<feature type="region of interest" description="Disordered" evidence="1">
    <location>
        <begin position="28"/>
        <end position="107"/>
    </location>
</feature>
<dbReference type="OrthoDB" id="4964464at2"/>
<evidence type="ECO:0008006" key="5">
    <source>
        <dbReference type="Google" id="ProtNLM"/>
    </source>
</evidence>
<evidence type="ECO:0000256" key="2">
    <source>
        <dbReference type="SAM" id="SignalP"/>
    </source>
</evidence>
<accession>A0A4Y3NE21</accession>
<feature type="compositionally biased region" description="Polar residues" evidence="1">
    <location>
        <begin position="54"/>
        <end position="65"/>
    </location>
</feature>
<reference evidence="3 4" key="1">
    <citation type="submission" date="2019-06" db="EMBL/GenBank/DDBJ databases">
        <title>Whole genome shotgun sequence of Paenarthrobacter aurescens NBRC 12136.</title>
        <authorList>
            <person name="Hosoyama A."/>
            <person name="Uohara A."/>
            <person name="Ohji S."/>
            <person name="Ichikawa N."/>
        </authorList>
    </citation>
    <scope>NUCLEOTIDE SEQUENCE [LARGE SCALE GENOMIC DNA]</scope>
    <source>
        <strain evidence="3 4">NBRC 12136</strain>
    </source>
</reference>
<organism evidence="3 4">
    <name type="scientific">Paenarthrobacter aurescens</name>
    <name type="common">Arthrobacter aurescens</name>
    <dbReference type="NCBI Taxonomy" id="43663"/>
    <lineage>
        <taxon>Bacteria</taxon>
        <taxon>Bacillati</taxon>
        <taxon>Actinomycetota</taxon>
        <taxon>Actinomycetes</taxon>
        <taxon>Micrococcales</taxon>
        <taxon>Micrococcaceae</taxon>
        <taxon>Paenarthrobacter</taxon>
    </lineage>
</organism>
<comment type="caution">
    <text evidence="3">The sequence shown here is derived from an EMBL/GenBank/DDBJ whole genome shotgun (WGS) entry which is preliminary data.</text>
</comment>
<keyword evidence="2" id="KW-0732">Signal</keyword>
<evidence type="ECO:0000313" key="4">
    <source>
        <dbReference type="Proteomes" id="UP000317715"/>
    </source>
</evidence>
<dbReference type="Proteomes" id="UP000317715">
    <property type="component" value="Unassembled WGS sequence"/>
</dbReference>
<dbReference type="EMBL" id="BJMD01000017">
    <property type="protein sequence ID" value="GEB20080.1"/>
    <property type="molecule type" value="Genomic_DNA"/>
</dbReference>
<dbReference type="PROSITE" id="PS51257">
    <property type="entry name" value="PROKAR_LIPOPROTEIN"/>
    <property type="match status" value="1"/>
</dbReference>
<keyword evidence="4" id="KW-1185">Reference proteome</keyword>
<dbReference type="RefSeq" id="WP_141284534.1">
    <property type="nucleotide sequence ID" value="NZ_BAAAWK010000001.1"/>
</dbReference>